<name>A0ABD3X601_SINWO</name>
<comment type="caution">
    <text evidence="1">The sequence shown here is derived from an EMBL/GenBank/DDBJ whole genome shotgun (WGS) entry which is preliminary data.</text>
</comment>
<gene>
    <name evidence="1" type="ORF">ACJMK2_027589</name>
</gene>
<accession>A0ABD3X601</accession>
<dbReference type="AlphaFoldDB" id="A0ABD3X601"/>
<evidence type="ECO:0000313" key="1">
    <source>
        <dbReference type="EMBL" id="KAL3881131.1"/>
    </source>
</evidence>
<protein>
    <submittedName>
        <fullName evidence="1">Uncharacterized protein</fullName>
    </submittedName>
</protein>
<dbReference type="InterPro" id="IPR019734">
    <property type="entry name" value="TPR_rpt"/>
</dbReference>
<dbReference type="PANTHER" id="PTHR15254">
    <property type="entry name" value="FANCONI ANEMIA GROUP G PROTEIN FAMILY MEMBER"/>
    <property type="match status" value="1"/>
</dbReference>
<dbReference type="InterPro" id="IPR039684">
    <property type="entry name" value="FANCG"/>
</dbReference>
<evidence type="ECO:0000313" key="2">
    <source>
        <dbReference type="Proteomes" id="UP001634394"/>
    </source>
</evidence>
<keyword evidence="2" id="KW-1185">Reference proteome</keyword>
<sequence>MDDLSSIIRSAEGSFKSSKFKECSSENLKIKSALNDVQREAFPLSFHAACESNIIVCEYLWEKQFSQPECSSKILEKASRQLEEQLFNIRSLPVNKGVVDVELVILYNSLHTSLLHTRNLTSSRVPSIQNHSQEHVTKSLYRVFSHYSMQREESKILEQREAIRRGGFQYLADLCLNSTDDSGHFSLVCACLILVSFLKILLNETEDAFIGLQSIREKCDGLKIPSETVPAYLLPWGELLSEIVYSDLVVSSVPNRCYLSDFVSLLIGVIKFQLKKPVECLKHFEEISTISDFPGVAFIKGYIRFEAGEYEVALSDMTEFLKKCGKNFHNRLRARLLHLSACCCEKMDKLQLAMKLLQESLRECSELYSPLFSVSLLYRRLGLQDAELEALNLLVTILEDASSKKPSRLCFNLLKLSDSEDMVTLPWVLYTLANRCMELGRYSAAAERFLTLIALLYEPEKIELSPHLPSVSKIYLDAACTLLSAQQYEECVLTCDHILTCTLSESIHEDSLDMPDLSQSSPVFTGRRKKTRLRSMDLTQSWPEVNKNALDLNTEVRTLMCKAEALYHLGETTTAVTSLQKALDHIQKNLTCDDEMAIFSCLTGSQSKHARFASYGPDNTEPVLSTLSALVYQKLGAILACMSQYADALHYLRLGLQINSENEISMFNLSLVLFGLKRSQEAAYGWLKSRDNDCVSMNLTRLINMLKEKQSVLRSVSTASDKVDVLQPRLNPIIERELLQMDITCLEELIKHKQRHPS</sequence>
<organism evidence="1 2">
    <name type="scientific">Sinanodonta woodiana</name>
    <name type="common">Chinese pond mussel</name>
    <name type="synonym">Anodonta woodiana</name>
    <dbReference type="NCBI Taxonomy" id="1069815"/>
    <lineage>
        <taxon>Eukaryota</taxon>
        <taxon>Metazoa</taxon>
        <taxon>Spiralia</taxon>
        <taxon>Lophotrochozoa</taxon>
        <taxon>Mollusca</taxon>
        <taxon>Bivalvia</taxon>
        <taxon>Autobranchia</taxon>
        <taxon>Heteroconchia</taxon>
        <taxon>Palaeoheterodonta</taxon>
        <taxon>Unionida</taxon>
        <taxon>Unionoidea</taxon>
        <taxon>Unionidae</taxon>
        <taxon>Unioninae</taxon>
        <taxon>Sinanodonta</taxon>
    </lineage>
</organism>
<dbReference type="Proteomes" id="UP001634394">
    <property type="component" value="Unassembled WGS sequence"/>
</dbReference>
<dbReference type="InterPro" id="IPR011990">
    <property type="entry name" value="TPR-like_helical_dom_sf"/>
</dbReference>
<dbReference type="SMART" id="SM00028">
    <property type="entry name" value="TPR"/>
    <property type="match status" value="4"/>
</dbReference>
<dbReference type="SUPFAM" id="SSF48452">
    <property type="entry name" value="TPR-like"/>
    <property type="match status" value="2"/>
</dbReference>
<reference evidence="1 2" key="1">
    <citation type="submission" date="2024-11" db="EMBL/GenBank/DDBJ databases">
        <title>Chromosome-level genome assembly of the freshwater bivalve Anodonta woodiana.</title>
        <authorList>
            <person name="Chen X."/>
        </authorList>
    </citation>
    <scope>NUCLEOTIDE SEQUENCE [LARGE SCALE GENOMIC DNA]</scope>
    <source>
        <strain evidence="1">MN2024</strain>
        <tissue evidence="1">Gills</tissue>
    </source>
</reference>
<dbReference type="PANTHER" id="PTHR15254:SF2">
    <property type="entry name" value="FANCONI ANEMIA GROUP G PROTEIN"/>
    <property type="match status" value="1"/>
</dbReference>
<proteinExistence type="predicted"/>
<dbReference type="Gene3D" id="1.25.40.10">
    <property type="entry name" value="Tetratricopeptide repeat domain"/>
    <property type="match status" value="3"/>
</dbReference>
<dbReference type="EMBL" id="JBJQND010000003">
    <property type="protein sequence ID" value="KAL3881131.1"/>
    <property type="molecule type" value="Genomic_DNA"/>
</dbReference>